<proteinExistence type="predicted"/>
<accession>A0A9P3G928</accession>
<keyword evidence="2" id="KW-1185">Reference proteome</keyword>
<gene>
    <name evidence="1" type="ORF">PsYK624_062960</name>
</gene>
<protein>
    <submittedName>
        <fullName evidence="1">Uncharacterized protein</fullName>
    </submittedName>
</protein>
<name>A0A9P3G928_9APHY</name>
<dbReference type="Proteomes" id="UP000703269">
    <property type="component" value="Unassembled WGS sequence"/>
</dbReference>
<comment type="caution">
    <text evidence="1">The sequence shown here is derived from an EMBL/GenBank/DDBJ whole genome shotgun (WGS) entry which is preliminary data.</text>
</comment>
<reference evidence="1 2" key="1">
    <citation type="submission" date="2021-08" db="EMBL/GenBank/DDBJ databases">
        <title>Draft Genome Sequence of Phanerochaete sordida strain YK-624.</title>
        <authorList>
            <person name="Mori T."/>
            <person name="Dohra H."/>
            <person name="Suzuki T."/>
            <person name="Kawagishi H."/>
            <person name="Hirai H."/>
        </authorList>
    </citation>
    <scope>NUCLEOTIDE SEQUENCE [LARGE SCALE GENOMIC DNA]</scope>
    <source>
        <strain evidence="1 2">YK-624</strain>
    </source>
</reference>
<sequence>MGGCRAPVRATAFGPAIADACPFRRDRLFAARIDAPGAFSSLQRPAGILHRVHHVRPVRALLALSDRQRRDRDGARDEVKLRQLTVFASGVIGA</sequence>
<dbReference type="AlphaFoldDB" id="A0A9P3G928"/>
<dbReference type="EMBL" id="BPQB01000015">
    <property type="protein sequence ID" value="GJE90170.1"/>
    <property type="molecule type" value="Genomic_DNA"/>
</dbReference>
<evidence type="ECO:0000313" key="1">
    <source>
        <dbReference type="EMBL" id="GJE90170.1"/>
    </source>
</evidence>
<evidence type="ECO:0000313" key="2">
    <source>
        <dbReference type="Proteomes" id="UP000703269"/>
    </source>
</evidence>
<organism evidence="1 2">
    <name type="scientific">Phanerochaete sordida</name>
    <dbReference type="NCBI Taxonomy" id="48140"/>
    <lineage>
        <taxon>Eukaryota</taxon>
        <taxon>Fungi</taxon>
        <taxon>Dikarya</taxon>
        <taxon>Basidiomycota</taxon>
        <taxon>Agaricomycotina</taxon>
        <taxon>Agaricomycetes</taxon>
        <taxon>Polyporales</taxon>
        <taxon>Phanerochaetaceae</taxon>
        <taxon>Phanerochaete</taxon>
    </lineage>
</organism>